<keyword evidence="8" id="KW-0479">Metal-binding</keyword>
<evidence type="ECO:0000256" key="1">
    <source>
        <dbReference type="ARBA" id="ARBA00000077"/>
    </source>
</evidence>
<dbReference type="AlphaFoldDB" id="A0A9W8KZZ6"/>
<comment type="caution">
    <text evidence="13">The sequence shown here is derived from an EMBL/GenBank/DDBJ whole genome shotgun (WGS) entry which is preliminary data.</text>
</comment>
<dbReference type="OrthoDB" id="407198at2759"/>
<dbReference type="GO" id="GO:0043137">
    <property type="term" value="P:DNA replication, removal of RNA primer"/>
    <property type="evidence" value="ECO:0007669"/>
    <property type="project" value="TreeGrafter"/>
</dbReference>
<dbReference type="Pfam" id="PF00075">
    <property type="entry name" value="RNase_H"/>
    <property type="match status" value="1"/>
</dbReference>
<dbReference type="GO" id="GO:0004523">
    <property type="term" value="F:RNA-DNA hybrid ribonuclease activity"/>
    <property type="evidence" value="ECO:0007669"/>
    <property type="project" value="UniProtKB-EC"/>
</dbReference>
<evidence type="ECO:0000256" key="3">
    <source>
        <dbReference type="ARBA" id="ARBA00004065"/>
    </source>
</evidence>
<dbReference type="Pfam" id="PF01693">
    <property type="entry name" value="Cauli_VI"/>
    <property type="match status" value="1"/>
</dbReference>
<evidence type="ECO:0000256" key="2">
    <source>
        <dbReference type="ARBA" id="ARBA00001946"/>
    </source>
</evidence>
<dbReference type="Gene3D" id="3.30.420.10">
    <property type="entry name" value="Ribonuclease H-like superfamily/Ribonuclease H"/>
    <property type="match status" value="1"/>
</dbReference>
<sequence>MFPRRIIRRFSTKVPATTHSAAKSYYAVRIGKTPGVYTTWAECQEMVSGVHNAHFKKFSNIYDAHAFVQSTIARKSNCDEVVVFTDGASSGNGQQGARAGVGVFFGHNDPRNISVRLLGERQTNQRAELTAIEMAISMVHKNDPRGMLRLKVCTDSMYAIKCVTEWSKRWELNGWRDATGKRPVENQDLVKSILRLVRARNGRVRFEHVRGHSGVAGNERADELAVRGISMEP</sequence>
<dbReference type="FunFam" id="3.40.970.10:FF:000002">
    <property type="entry name" value="Ribonuclease H"/>
    <property type="match status" value="1"/>
</dbReference>
<comment type="function">
    <text evidence="3">Endonuclease that specifically degrades the RNA of RNA-DNA hybrids.</text>
</comment>
<dbReference type="InterPro" id="IPR036397">
    <property type="entry name" value="RNaseH_sf"/>
</dbReference>
<dbReference type="SUPFAM" id="SSF53098">
    <property type="entry name" value="Ribonuclease H-like"/>
    <property type="match status" value="1"/>
</dbReference>
<dbReference type="InterPro" id="IPR037056">
    <property type="entry name" value="RNase_H1_N_sf"/>
</dbReference>
<dbReference type="GO" id="GO:0003676">
    <property type="term" value="F:nucleic acid binding"/>
    <property type="evidence" value="ECO:0007669"/>
    <property type="project" value="InterPro"/>
</dbReference>
<dbReference type="SUPFAM" id="SSF55658">
    <property type="entry name" value="L9 N-domain-like"/>
    <property type="match status" value="1"/>
</dbReference>
<organism evidence="13 14">
    <name type="scientific">Coemansia spiralis</name>
    <dbReference type="NCBI Taxonomy" id="417178"/>
    <lineage>
        <taxon>Eukaryota</taxon>
        <taxon>Fungi</taxon>
        <taxon>Fungi incertae sedis</taxon>
        <taxon>Zoopagomycota</taxon>
        <taxon>Kickxellomycotina</taxon>
        <taxon>Kickxellomycetes</taxon>
        <taxon>Kickxellales</taxon>
        <taxon>Kickxellaceae</taxon>
        <taxon>Coemansia</taxon>
    </lineage>
</organism>
<dbReference type="InterPro" id="IPR002156">
    <property type="entry name" value="RNaseH_domain"/>
</dbReference>
<dbReference type="PIRSF" id="PIRSF036852">
    <property type="entry name" value="Ribonuclease_H1_euk"/>
    <property type="match status" value="1"/>
</dbReference>
<evidence type="ECO:0000256" key="4">
    <source>
        <dbReference type="ARBA" id="ARBA00005300"/>
    </source>
</evidence>
<feature type="domain" description="RNase H type-1" evidence="12">
    <location>
        <begin position="77"/>
        <end position="230"/>
    </location>
</feature>
<keyword evidence="7" id="KW-0540">Nuclease</keyword>
<dbReference type="PANTHER" id="PTHR10642:SF26">
    <property type="entry name" value="RIBONUCLEASE H1"/>
    <property type="match status" value="1"/>
</dbReference>
<dbReference type="InterPro" id="IPR012337">
    <property type="entry name" value="RNaseH-like_sf"/>
</dbReference>
<comment type="cofactor">
    <cofactor evidence="2">
        <name>Mg(2+)</name>
        <dbReference type="ChEBI" id="CHEBI:18420"/>
    </cofactor>
</comment>
<comment type="catalytic activity">
    <reaction evidence="1">
        <text>Endonucleolytic cleavage to 5'-phosphomonoester.</text>
        <dbReference type="EC" id="3.1.26.4"/>
    </reaction>
</comment>
<dbReference type="InterPro" id="IPR017067">
    <property type="entry name" value="RNase_H1_euk"/>
</dbReference>
<dbReference type="PROSITE" id="PS50879">
    <property type="entry name" value="RNASE_H_1"/>
    <property type="match status" value="1"/>
</dbReference>
<keyword evidence="11" id="KW-0460">Magnesium</keyword>
<protein>
    <recommendedName>
        <fullName evidence="6">Ribonuclease H</fullName>
        <ecNumber evidence="5">3.1.26.4</ecNumber>
    </recommendedName>
</protein>
<evidence type="ECO:0000256" key="6">
    <source>
        <dbReference type="ARBA" id="ARBA00017721"/>
    </source>
</evidence>
<dbReference type="EC" id="3.1.26.4" evidence="5"/>
<keyword evidence="10" id="KW-0378">Hydrolase</keyword>
<dbReference type="GO" id="GO:0000287">
    <property type="term" value="F:magnesium ion binding"/>
    <property type="evidence" value="ECO:0007669"/>
    <property type="project" value="InterPro"/>
</dbReference>
<evidence type="ECO:0000256" key="11">
    <source>
        <dbReference type="ARBA" id="ARBA00022842"/>
    </source>
</evidence>
<evidence type="ECO:0000256" key="8">
    <source>
        <dbReference type="ARBA" id="ARBA00022723"/>
    </source>
</evidence>
<dbReference type="PANTHER" id="PTHR10642">
    <property type="entry name" value="RIBONUCLEASE H1"/>
    <property type="match status" value="1"/>
</dbReference>
<dbReference type="InterPro" id="IPR050092">
    <property type="entry name" value="RNase_H"/>
</dbReference>
<proteinExistence type="inferred from homology"/>
<comment type="similarity">
    <text evidence="4">Belongs to the RNase H family.</text>
</comment>
<evidence type="ECO:0000256" key="7">
    <source>
        <dbReference type="ARBA" id="ARBA00022722"/>
    </source>
</evidence>
<evidence type="ECO:0000313" key="13">
    <source>
        <dbReference type="EMBL" id="KAJ2679107.1"/>
    </source>
</evidence>
<accession>A0A9W8KZZ6</accession>
<dbReference type="InterPro" id="IPR011320">
    <property type="entry name" value="RNase_H1_N"/>
</dbReference>
<name>A0A9W8KZZ6_9FUNG</name>
<dbReference type="InterPro" id="IPR009027">
    <property type="entry name" value="Ribosomal_bL9/RNase_H1_N"/>
</dbReference>
<dbReference type="EMBL" id="JANBTW010000015">
    <property type="protein sequence ID" value="KAJ2679107.1"/>
    <property type="molecule type" value="Genomic_DNA"/>
</dbReference>
<keyword evidence="9" id="KW-0255">Endonuclease</keyword>
<dbReference type="Proteomes" id="UP001151518">
    <property type="component" value="Unassembled WGS sequence"/>
</dbReference>
<dbReference type="CDD" id="cd09280">
    <property type="entry name" value="RNase_HI_eukaryote_like"/>
    <property type="match status" value="1"/>
</dbReference>
<dbReference type="Gene3D" id="3.40.970.10">
    <property type="entry name" value="Ribonuclease H1, N-terminal domain"/>
    <property type="match status" value="1"/>
</dbReference>
<reference evidence="13" key="1">
    <citation type="submission" date="2022-07" db="EMBL/GenBank/DDBJ databases">
        <title>Phylogenomic reconstructions and comparative analyses of Kickxellomycotina fungi.</title>
        <authorList>
            <person name="Reynolds N.K."/>
            <person name="Stajich J.E."/>
            <person name="Barry K."/>
            <person name="Grigoriev I.V."/>
            <person name="Crous P."/>
            <person name="Smith M.E."/>
        </authorList>
    </citation>
    <scope>NUCLEOTIDE SEQUENCE</scope>
    <source>
        <strain evidence="13">NRRL 3115</strain>
    </source>
</reference>
<evidence type="ECO:0000313" key="14">
    <source>
        <dbReference type="Proteomes" id="UP001151518"/>
    </source>
</evidence>
<evidence type="ECO:0000256" key="5">
    <source>
        <dbReference type="ARBA" id="ARBA00012180"/>
    </source>
</evidence>
<evidence type="ECO:0000259" key="12">
    <source>
        <dbReference type="PROSITE" id="PS50879"/>
    </source>
</evidence>
<evidence type="ECO:0000256" key="9">
    <source>
        <dbReference type="ARBA" id="ARBA00022759"/>
    </source>
</evidence>
<evidence type="ECO:0000256" key="10">
    <source>
        <dbReference type="ARBA" id="ARBA00022801"/>
    </source>
</evidence>
<gene>
    <name evidence="13" type="ORF">GGI25_001880</name>
</gene>